<dbReference type="GO" id="GO:0009403">
    <property type="term" value="P:toxin biosynthetic process"/>
    <property type="evidence" value="ECO:0007669"/>
    <property type="project" value="InterPro"/>
</dbReference>
<reference evidence="7 8" key="1">
    <citation type="submission" date="2019-08" db="EMBL/GenBank/DDBJ databases">
        <authorList>
            <person name="Guy L."/>
        </authorList>
    </citation>
    <scope>NUCLEOTIDE SEQUENCE [LARGE SCALE GENOMIC DNA]</scope>
    <source>
        <strain evidence="7 8">SGT-108</strain>
    </source>
</reference>
<evidence type="ECO:0000256" key="4">
    <source>
        <dbReference type="ARBA" id="ARBA00023136"/>
    </source>
</evidence>
<evidence type="ECO:0000256" key="6">
    <source>
        <dbReference type="SAM" id="Phobius"/>
    </source>
</evidence>
<evidence type="ECO:0000256" key="3">
    <source>
        <dbReference type="ARBA" id="ARBA00022989"/>
    </source>
</evidence>
<dbReference type="InterPro" id="IPR003825">
    <property type="entry name" value="Colicin-V_CvpA"/>
</dbReference>
<feature type="compositionally biased region" description="Basic and acidic residues" evidence="5">
    <location>
        <begin position="233"/>
        <end position="251"/>
    </location>
</feature>
<gene>
    <name evidence="7" type="primary">cvpA</name>
    <name evidence="7" type="ORF">AQUSIP_13890</name>
</gene>
<dbReference type="InterPro" id="IPR052719">
    <property type="entry name" value="CvpA-like"/>
</dbReference>
<feature type="region of interest" description="Disordered" evidence="5">
    <location>
        <begin position="222"/>
        <end position="251"/>
    </location>
</feature>
<keyword evidence="4 6" id="KW-0472">Membrane</keyword>
<feature type="transmembrane region" description="Helical" evidence="6">
    <location>
        <begin position="100"/>
        <end position="128"/>
    </location>
</feature>
<dbReference type="EMBL" id="LR699119">
    <property type="protein sequence ID" value="VVC76084.1"/>
    <property type="molecule type" value="Genomic_DNA"/>
</dbReference>
<dbReference type="PANTHER" id="PTHR36926:SF1">
    <property type="entry name" value="COLICIN V PRODUCTION PROTEIN"/>
    <property type="match status" value="1"/>
</dbReference>
<evidence type="ECO:0000256" key="2">
    <source>
        <dbReference type="ARBA" id="ARBA00022692"/>
    </source>
</evidence>
<organism evidence="7 8">
    <name type="scientific">Aquicella siphonis</name>
    <dbReference type="NCBI Taxonomy" id="254247"/>
    <lineage>
        <taxon>Bacteria</taxon>
        <taxon>Pseudomonadati</taxon>
        <taxon>Pseudomonadota</taxon>
        <taxon>Gammaproteobacteria</taxon>
        <taxon>Legionellales</taxon>
        <taxon>Coxiellaceae</taxon>
        <taxon>Aquicella</taxon>
    </lineage>
</organism>
<evidence type="ECO:0000313" key="8">
    <source>
        <dbReference type="Proteomes" id="UP000324194"/>
    </source>
</evidence>
<proteinExistence type="predicted"/>
<dbReference type="Pfam" id="PF02674">
    <property type="entry name" value="Colicin_V"/>
    <property type="match status" value="1"/>
</dbReference>
<keyword evidence="2 6" id="KW-0812">Transmembrane</keyword>
<evidence type="ECO:0000313" key="7">
    <source>
        <dbReference type="EMBL" id="VVC76084.1"/>
    </source>
</evidence>
<name>A0A5E4PGS6_9COXI</name>
<dbReference type="Proteomes" id="UP000324194">
    <property type="component" value="Chromosome 1"/>
</dbReference>
<evidence type="ECO:0000256" key="1">
    <source>
        <dbReference type="ARBA" id="ARBA00004141"/>
    </source>
</evidence>
<dbReference type="GO" id="GO:0016020">
    <property type="term" value="C:membrane"/>
    <property type="evidence" value="ECO:0007669"/>
    <property type="project" value="UniProtKB-SubCell"/>
</dbReference>
<comment type="subcellular location">
    <subcellularLocation>
        <location evidence="1">Membrane</location>
        <topology evidence="1">Multi-pass membrane protein</topology>
    </subcellularLocation>
</comment>
<feature type="transmembrane region" description="Helical" evidence="6">
    <location>
        <begin position="140"/>
        <end position="161"/>
    </location>
</feature>
<dbReference type="OrthoDB" id="9810601at2"/>
<protein>
    <submittedName>
        <fullName evidence="7">Colicin V production protein</fullName>
    </submittedName>
</protein>
<dbReference type="KEGG" id="asip:AQUSIP_13890"/>
<evidence type="ECO:0000256" key="5">
    <source>
        <dbReference type="SAM" id="MobiDB-lite"/>
    </source>
</evidence>
<sequence>MVLYSKLHTQELAMGSLNVGSLNVVDIVILAIFLISILIGFGRGLVSEVLSLLTLIAAFVIAILFANTLAVYLTHTATVQNLVSQTSGTSGASTSEPVSYMALGVSFGILFVATVFVGMVVKMLLNLMLHTGILGFGNRILGGIFGLGRGYLINLVIIFLVQLSPMASQSWWQQSQYVPKFQSQVVWLGNTVSPALENLKSTFGSAVGSAMDEVQGAVQNMGNAMQEVPASKPADKSDTAKPDKTEAKPKQ</sequence>
<keyword evidence="3 6" id="KW-1133">Transmembrane helix</keyword>
<feature type="transmembrane region" description="Helical" evidence="6">
    <location>
        <begin position="49"/>
        <end position="73"/>
    </location>
</feature>
<feature type="transmembrane region" description="Helical" evidence="6">
    <location>
        <begin position="20"/>
        <end position="42"/>
    </location>
</feature>
<dbReference type="PANTHER" id="PTHR36926">
    <property type="entry name" value="COLICIN V PRODUCTION PROTEIN"/>
    <property type="match status" value="1"/>
</dbReference>
<dbReference type="AlphaFoldDB" id="A0A5E4PGS6"/>
<keyword evidence="8" id="KW-1185">Reference proteome</keyword>
<accession>A0A5E4PGS6</accession>